<proteinExistence type="predicted"/>
<comment type="caution">
    <text evidence="1">The sequence shown here is derived from an EMBL/GenBank/DDBJ whole genome shotgun (WGS) entry which is preliminary data.</text>
</comment>
<dbReference type="STRING" id="626522.GCWU000325_00958"/>
<evidence type="ECO:0000313" key="1">
    <source>
        <dbReference type="EMBL" id="EEX72495.1"/>
    </source>
</evidence>
<sequence>MLFKAKKVLWNQNYALFLRGKYVIPTDSNLNCLKMKRILLVLALVLTCCCNIQAQSLQPTMEAPFVKVLTPTTKGTIKPGANQVWWGYYTDGMMRDAIGTQTAETVEQAIFIKGNDPFMAGKKIQAIRFFLRSLKDVSEVRVWLAKPNAAGQPPANTKQADVSVTCDLTQLQAGDQDQNHLGIANDIVLTQPFEVPAEGVFVGVTFEIEALSDPINASPIVTTGRGTDIDNSLWVRTAVRIPNWADAANKGFGRATIQVLSEGAIPENALDTKDFDPVYMKPGKRAIVPVTATMAGTKQVNSLAFTMKVGNHEPSKEQTVDLPQPLTLFGQELLLNIPVNAPMQSGEFPVEVTITKVNGEANGSIHPTGKGAFVVLEKEIVRNVVVEEYTGTGCGYCPRGIAGMMKLRDTFGDRFIGIGIHRYNDSDPMFITKYERLAWEGAPKCMLDRGKQIDPFKGSGEGIVKDFQEEMERTSAIEVSVSGAIDDAKTHVYATANINPLVSGNFKLAYVLIADEVFCPKDNWRQMNYYSARRRETQPEEMAQFCMGGAQGTKFFEWHYDDVAISSSYDNNGKNQVQIGTLEAGKTLKHSFTIDMPTDAELLSAVQTNKLYVVAMVIAPDGRIENAAKSQVTPIAGIHDIESSQKLTEVARYTIDGRRISQPQKGVNIVKLSDGTIFKVLVK</sequence>
<reference evidence="1" key="1">
    <citation type="submission" date="2009-09" db="EMBL/GenBank/DDBJ databases">
        <authorList>
            <person name="Weinstock G."/>
            <person name="Sodergren E."/>
            <person name="Clifton S."/>
            <person name="Fulton L."/>
            <person name="Fulton B."/>
            <person name="Courtney L."/>
            <person name="Fronick C."/>
            <person name="Harrison M."/>
            <person name="Strong C."/>
            <person name="Farmer C."/>
            <person name="Delahaunty K."/>
            <person name="Markovic C."/>
            <person name="Hall O."/>
            <person name="Minx P."/>
            <person name="Tomlinson C."/>
            <person name="Mitreva M."/>
            <person name="Nelson J."/>
            <person name="Hou S."/>
            <person name="Wollam A."/>
            <person name="Pepin K.H."/>
            <person name="Johnson M."/>
            <person name="Bhonagiri V."/>
            <person name="Nash W.E."/>
            <person name="Warren W."/>
            <person name="Chinwalla A."/>
            <person name="Mardis E.R."/>
            <person name="Wilson R.K."/>
        </authorList>
    </citation>
    <scope>NUCLEOTIDE SEQUENCE [LARGE SCALE GENOMIC DNA]</scope>
    <source>
        <strain evidence="1">ATCC 51259</strain>
    </source>
</reference>
<dbReference type="Proteomes" id="UP000003460">
    <property type="component" value="Unassembled WGS sequence"/>
</dbReference>
<gene>
    <name evidence="1" type="ORF">GCWU000325_00958</name>
</gene>
<dbReference type="HOGENOM" id="CLU_027865_0_0_10"/>
<dbReference type="AlphaFoldDB" id="C9LFH6"/>
<keyword evidence="2" id="KW-1185">Reference proteome</keyword>
<evidence type="ECO:0000313" key="2">
    <source>
        <dbReference type="Proteomes" id="UP000003460"/>
    </source>
</evidence>
<dbReference type="EMBL" id="ACIJ02000016">
    <property type="protein sequence ID" value="EEX72495.1"/>
    <property type="molecule type" value="Genomic_DNA"/>
</dbReference>
<accession>C9LFH6</accession>
<organism evidence="1 2">
    <name type="scientific">Alloprevotella tannerae ATCC 51259</name>
    <dbReference type="NCBI Taxonomy" id="626522"/>
    <lineage>
        <taxon>Bacteria</taxon>
        <taxon>Pseudomonadati</taxon>
        <taxon>Bacteroidota</taxon>
        <taxon>Bacteroidia</taxon>
        <taxon>Bacteroidales</taxon>
        <taxon>Prevotellaceae</taxon>
        <taxon>Alloprevotella</taxon>
    </lineage>
</organism>
<dbReference type="eggNOG" id="ENOG5030JNU">
    <property type="taxonomic scope" value="Bacteria"/>
</dbReference>
<evidence type="ECO:0008006" key="3">
    <source>
        <dbReference type="Google" id="ProtNLM"/>
    </source>
</evidence>
<protein>
    <recommendedName>
        <fullName evidence="3">Thioredoxin domain-containing protein</fullName>
    </recommendedName>
</protein>
<name>C9LFH6_9BACT</name>